<reference evidence="2 3" key="1">
    <citation type="submission" date="2018-07" db="EMBL/GenBank/DDBJ databases">
        <title>Halomonas montanilacus sp. nov., isolated from Lake Pengyan on Tibetan Plateau.</title>
        <authorList>
            <person name="Lu H."/>
            <person name="Xing P."/>
            <person name="Wu Q."/>
        </authorList>
    </citation>
    <scope>NUCLEOTIDE SEQUENCE [LARGE SCALE GENOMIC DNA]</scope>
    <source>
        <strain evidence="2 3">PYC7W</strain>
    </source>
</reference>
<evidence type="ECO:0000313" key="2">
    <source>
        <dbReference type="EMBL" id="RCV87145.1"/>
    </source>
</evidence>
<feature type="domain" description="LysM" evidence="1">
    <location>
        <begin position="52"/>
        <end position="100"/>
    </location>
</feature>
<keyword evidence="3" id="KW-1185">Reference proteome</keyword>
<dbReference type="OrthoDB" id="9765158at2"/>
<dbReference type="InterPro" id="IPR052196">
    <property type="entry name" value="Bact_Kbp"/>
</dbReference>
<dbReference type="AlphaFoldDB" id="A0A368TQZ8"/>
<dbReference type="PANTHER" id="PTHR34700">
    <property type="entry name" value="POTASSIUM BINDING PROTEIN KBP"/>
    <property type="match status" value="1"/>
</dbReference>
<sequence>MAGYNDRAGRGWLAGYFRVALISSACVAMLLGAPAQAQGLTWEEGLRGDAPDRYTVVRGDTLWGISGRFLQHPWQWPEVWQVNPQIRNPHLIYPGDVVYLYDCNGRPCLGLERGQGTVRLSPEVRRIPAREAIEPIPLEVIRHFLRDHRVVDDPEALDELAYVVAGDDRRIISGAGDRIYARGEIQRGPRYGIYRVGERYSDAVSGELLGLELEGVGQAQVVRAEEDIVVLEVLSASQEVRNNDIILPLESRELTREFVPRAPDGTVDGRILAAPGGVRFIGRLQVVALDRGRRDGLEAGHVLQVEQQGERVNDPRSGEALRLPGTEAGLVMVFRPYEKMSYGLVMRASRTLEVGDRVHNPRHGRGVALR</sequence>
<dbReference type="PANTHER" id="PTHR34700:SF4">
    <property type="entry name" value="PHAGE-LIKE ELEMENT PBSX PROTEIN XKDP"/>
    <property type="match status" value="1"/>
</dbReference>
<evidence type="ECO:0000259" key="1">
    <source>
        <dbReference type="PROSITE" id="PS51782"/>
    </source>
</evidence>
<gene>
    <name evidence="2" type="ORF">DU505_17900</name>
</gene>
<name>A0A368TQZ8_9GAMM</name>
<dbReference type="PROSITE" id="PS51782">
    <property type="entry name" value="LYSM"/>
    <property type="match status" value="1"/>
</dbReference>
<protein>
    <submittedName>
        <fullName evidence="2">LysM peptidoglycan-binding domain-containing protein</fullName>
    </submittedName>
</protein>
<dbReference type="Proteomes" id="UP000252405">
    <property type="component" value="Unassembled WGS sequence"/>
</dbReference>
<dbReference type="CDD" id="cd00118">
    <property type="entry name" value="LysM"/>
    <property type="match status" value="1"/>
</dbReference>
<dbReference type="SUPFAM" id="SSF54106">
    <property type="entry name" value="LysM domain"/>
    <property type="match status" value="1"/>
</dbReference>
<evidence type="ECO:0000313" key="3">
    <source>
        <dbReference type="Proteomes" id="UP000252405"/>
    </source>
</evidence>
<dbReference type="InterPro" id="IPR036779">
    <property type="entry name" value="LysM_dom_sf"/>
</dbReference>
<proteinExistence type="predicted"/>
<dbReference type="EMBL" id="QPII01000017">
    <property type="protein sequence ID" value="RCV87145.1"/>
    <property type="molecule type" value="Genomic_DNA"/>
</dbReference>
<dbReference type="Gene3D" id="3.10.350.10">
    <property type="entry name" value="LysM domain"/>
    <property type="match status" value="1"/>
</dbReference>
<accession>A0A368TQZ8</accession>
<comment type="caution">
    <text evidence="2">The sequence shown here is derived from an EMBL/GenBank/DDBJ whole genome shotgun (WGS) entry which is preliminary data.</text>
</comment>
<dbReference type="InterPro" id="IPR018392">
    <property type="entry name" value="LysM"/>
</dbReference>
<organism evidence="2 3">
    <name type="scientific">Billgrantia montanilacus</name>
    <dbReference type="NCBI Taxonomy" id="2282305"/>
    <lineage>
        <taxon>Bacteria</taxon>
        <taxon>Pseudomonadati</taxon>
        <taxon>Pseudomonadota</taxon>
        <taxon>Gammaproteobacteria</taxon>
        <taxon>Oceanospirillales</taxon>
        <taxon>Halomonadaceae</taxon>
        <taxon>Billgrantia</taxon>
    </lineage>
</organism>
<dbReference type="Pfam" id="PF01476">
    <property type="entry name" value="LysM"/>
    <property type="match status" value="1"/>
</dbReference>